<proteinExistence type="predicted"/>
<dbReference type="SUPFAM" id="SSF54534">
    <property type="entry name" value="FKBP-like"/>
    <property type="match status" value="1"/>
</dbReference>
<dbReference type="GO" id="GO:0003677">
    <property type="term" value="F:DNA binding"/>
    <property type="evidence" value="ECO:0007669"/>
    <property type="project" value="InterPro"/>
</dbReference>
<dbReference type="OrthoDB" id="2898253at2"/>
<keyword evidence="1" id="KW-0614">Plasmid</keyword>
<dbReference type="Gene3D" id="3.10.50.30">
    <property type="entry name" value="Transcription elongation factor, GreA/GreB, C-terminal domain"/>
    <property type="match status" value="1"/>
</dbReference>
<dbReference type="Proteomes" id="UP000036202">
    <property type="component" value="Plasmid pbeh3"/>
</dbReference>
<accession>A0A1X7GNF1</accession>
<dbReference type="EMBL" id="CP015325">
    <property type="protein sequence ID" value="AWG44671.1"/>
    <property type="molecule type" value="Genomic_DNA"/>
</dbReference>
<dbReference type="AlphaFoldDB" id="A0A1X7GNF1"/>
<dbReference type="RefSeq" id="WP_046218289.1">
    <property type="nucleotide sequence ID" value="NZ_CP015325.1"/>
</dbReference>
<keyword evidence="2" id="KW-1185">Reference proteome</keyword>
<dbReference type="InterPro" id="IPR001437">
    <property type="entry name" value="Tscrpt_elong_fac_GreA/B_C"/>
</dbReference>
<protein>
    <submittedName>
        <fullName evidence="1">Uncharacterized protein</fullName>
    </submittedName>
</protein>
<dbReference type="GeneID" id="93704209"/>
<geneLocation type="plasmid" evidence="2">
    <name>pbeh3</name>
</geneLocation>
<name>A0A1X7GNF1_9BACI</name>
<dbReference type="GO" id="GO:0070063">
    <property type="term" value="F:RNA polymerase binding"/>
    <property type="evidence" value="ECO:0007669"/>
    <property type="project" value="InterPro"/>
</dbReference>
<dbReference type="InterPro" id="IPR023459">
    <property type="entry name" value="Tscrpt_elong_fac_GreA/B_fam"/>
</dbReference>
<reference evidence="1 2" key="1">
    <citation type="journal article" date="2015" name="PLoS ONE">
        <title>Genome Sequence of Bacillus endophyticus and Analysis of Its Companion Mechanism in the Ketogulonigenium vulgare-Bacillus Strain Consortium.</title>
        <authorList>
            <person name="Jia N."/>
            <person name="Du J."/>
            <person name="Ding M.Z."/>
            <person name="Gao F."/>
            <person name="Yuan Y.J."/>
        </authorList>
    </citation>
    <scope>NUCLEOTIDE SEQUENCE [LARGE SCALE GENOMIC DNA]</scope>
    <source>
        <strain evidence="1 2">Hbe603</strain>
        <plasmid evidence="2">pbeh3</plasmid>
    </source>
</reference>
<organism evidence="1 2">
    <name type="scientific">Priestia filamentosa</name>
    <dbReference type="NCBI Taxonomy" id="1402861"/>
    <lineage>
        <taxon>Bacteria</taxon>
        <taxon>Bacillati</taxon>
        <taxon>Bacillota</taxon>
        <taxon>Bacilli</taxon>
        <taxon>Bacillales</taxon>
        <taxon>Bacillaceae</taxon>
        <taxon>Priestia</taxon>
    </lineage>
</organism>
<evidence type="ECO:0000313" key="1">
    <source>
        <dbReference type="EMBL" id="AWG44671.1"/>
    </source>
</evidence>
<dbReference type="Pfam" id="PF01272">
    <property type="entry name" value="GreA_GreB"/>
    <property type="match status" value="1"/>
</dbReference>
<gene>
    <name evidence="1" type="ORF">BEH_25260</name>
</gene>
<dbReference type="GO" id="GO:0032784">
    <property type="term" value="P:regulation of DNA-templated transcription elongation"/>
    <property type="evidence" value="ECO:0007669"/>
    <property type="project" value="InterPro"/>
</dbReference>
<dbReference type="KEGG" id="beo:BEH_25260"/>
<accession>A0A2S1LZY8</accession>
<dbReference type="InterPro" id="IPR036953">
    <property type="entry name" value="GreA/GreB_C_sf"/>
</dbReference>
<dbReference type="PANTHER" id="PTHR30437:SF4">
    <property type="entry name" value="TRANSCRIPTION ELONGATION FACTOR GREA"/>
    <property type="match status" value="1"/>
</dbReference>
<evidence type="ECO:0000313" key="2">
    <source>
        <dbReference type="Proteomes" id="UP000036202"/>
    </source>
</evidence>
<dbReference type="PANTHER" id="PTHR30437">
    <property type="entry name" value="TRANSCRIPTION ELONGATION FACTOR GREA"/>
    <property type="match status" value="1"/>
</dbReference>
<dbReference type="GO" id="GO:0006354">
    <property type="term" value="P:DNA-templated transcription elongation"/>
    <property type="evidence" value="ECO:0007669"/>
    <property type="project" value="TreeGrafter"/>
</dbReference>
<sequence>MNHNVCHSLRENFVKQLVYLEENYASFVDSYFASDINEYTQFFNRYASSVQDLLGIFDQESDLPPSIPQVFIGSQVTLLYEEEQETEQFTICFPNQVNPDEGYISFLSPVGSQLLLRSLREKVVLLTPGGPTKVSIEEITFKND</sequence>